<keyword evidence="1" id="KW-0393">Immunoglobulin domain</keyword>
<dbReference type="Pfam" id="PF07679">
    <property type="entry name" value="I-set"/>
    <property type="match status" value="1"/>
</dbReference>
<accession>A0A8J5RAQ2</accession>
<dbReference type="PROSITE" id="PS50835">
    <property type="entry name" value="IG_LIKE"/>
    <property type="match status" value="1"/>
</dbReference>
<dbReference type="InterPro" id="IPR003599">
    <property type="entry name" value="Ig_sub"/>
</dbReference>
<dbReference type="GO" id="GO:0098632">
    <property type="term" value="F:cell-cell adhesion mediator activity"/>
    <property type="evidence" value="ECO:0007669"/>
    <property type="project" value="TreeGrafter"/>
</dbReference>
<organism evidence="3 4">
    <name type="scientific">Cotesia typhae</name>
    <dbReference type="NCBI Taxonomy" id="2053667"/>
    <lineage>
        <taxon>Eukaryota</taxon>
        <taxon>Metazoa</taxon>
        <taxon>Ecdysozoa</taxon>
        <taxon>Arthropoda</taxon>
        <taxon>Hexapoda</taxon>
        <taxon>Insecta</taxon>
        <taxon>Pterygota</taxon>
        <taxon>Neoptera</taxon>
        <taxon>Endopterygota</taxon>
        <taxon>Hymenoptera</taxon>
        <taxon>Apocrita</taxon>
        <taxon>Ichneumonoidea</taxon>
        <taxon>Braconidae</taxon>
        <taxon>Microgastrinae</taxon>
        <taxon>Cotesia</taxon>
    </lineage>
</organism>
<dbReference type="GO" id="GO:0007411">
    <property type="term" value="P:axon guidance"/>
    <property type="evidence" value="ECO:0007669"/>
    <property type="project" value="TreeGrafter"/>
</dbReference>
<reference evidence="3" key="1">
    <citation type="submission" date="2020-03" db="EMBL/GenBank/DDBJ databases">
        <authorList>
            <person name="Chebbi M.A."/>
            <person name="Drezen J.M."/>
        </authorList>
    </citation>
    <scope>NUCLEOTIDE SEQUENCE</scope>
    <source>
        <tissue evidence="3">Whole body</tissue>
    </source>
</reference>
<dbReference type="SMART" id="SM00409">
    <property type="entry name" value="IG"/>
    <property type="match status" value="2"/>
</dbReference>
<proteinExistence type="predicted"/>
<comment type="caution">
    <text evidence="3">The sequence shown here is derived from an EMBL/GenBank/DDBJ whole genome shotgun (WGS) entry which is preliminary data.</text>
</comment>
<protein>
    <recommendedName>
        <fullName evidence="2">Ig-like domain-containing protein</fullName>
    </recommendedName>
</protein>
<dbReference type="EMBL" id="JAAOIC020000053">
    <property type="protein sequence ID" value="KAG8035739.1"/>
    <property type="molecule type" value="Genomic_DNA"/>
</dbReference>
<feature type="domain" description="Ig-like" evidence="2">
    <location>
        <begin position="51"/>
        <end position="136"/>
    </location>
</feature>
<dbReference type="GO" id="GO:0070593">
    <property type="term" value="P:dendrite self-avoidance"/>
    <property type="evidence" value="ECO:0007669"/>
    <property type="project" value="TreeGrafter"/>
</dbReference>
<keyword evidence="4" id="KW-1185">Reference proteome</keyword>
<dbReference type="InterPro" id="IPR013098">
    <property type="entry name" value="Ig_I-set"/>
</dbReference>
<dbReference type="InterPro" id="IPR003598">
    <property type="entry name" value="Ig_sub2"/>
</dbReference>
<name>A0A8J5RAQ2_9HYME</name>
<dbReference type="FunFam" id="2.60.40.10:FF:001049">
    <property type="entry name" value="Down syndrome cell adhesion molecule-like protein Dscam2"/>
    <property type="match status" value="1"/>
</dbReference>
<reference evidence="3" key="2">
    <citation type="submission" date="2021-04" db="EMBL/GenBank/DDBJ databases">
        <title>Genome-wide patterns of bracovirus chromosomal integration into multiple host tissues during parasitism.</title>
        <authorList>
            <person name="Chebbi M.A.C."/>
        </authorList>
    </citation>
    <scope>NUCLEOTIDE SEQUENCE</scope>
    <source>
        <tissue evidence="3">Whole body</tissue>
    </source>
</reference>
<gene>
    <name evidence="3" type="ORF">G9C98_001395</name>
</gene>
<dbReference type="SMART" id="SM00408">
    <property type="entry name" value="IGc2"/>
    <property type="match status" value="1"/>
</dbReference>
<evidence type="ECO:0000313" key="4">
    <source>
        <dbReference type="Proteomes" id="UP000729913"/>
    </source>
</evidence>
<evidence type="ECO:0000259" key="2">
    <source>
        <dbReference type="PROSITE" id="PS50835"/>
    </source>
</evidence>
<dbReference type="GO" id="GO:0005886">
    <property type="term" value="C:plasma membrane"/>
    <property type="evidence" value="ECO:0007669"/>
    <property type="project" value="TreeGrafter"/>
</dbReference>
<dbReference type="AlphaFoldDB" id="A0A8J5RAQ2"/>
<dbReference type="Proteomes" id="UP000729913">
    <property type="component" value="Unassembled WGS sequence"/>
</dbReference>
<evidence type="ECO:0000256" key="1">
    <source>
        <dbReference type="ARBA" id="ARBA00023319"/>
    </source>
</evidence>
<dbReference type="InterPro" id="IPR007110">
    <property type="entry name" value="Ig-like_dom"/>
</dbReference>
<dbReference type="PANTHER" id="PTHR10075:SF100">
    <property type="entry name" value="FASCICLIN-2"/>
    <property type="match status" value="1"/>
</dbReference>
<dbReference type="GO" id="GO:0007156">
    <property type="term" value="P:homophilic cell adhesion via plasma membrane adhesion molecules"/>
    <property type="evidence" value="ECO:0007669"/>
    <property type="project" value="TreeGrafter"/>
</dbReference>
<evidence type="ECO:0000313" key="3">
    <source>
        <dbReference type="EMBL" id="KAG8035739.1"/>
    </source>
</evidence>
<dbReference type="Pfam" id="PF13927">
    <property type="entry name" value="Ig_3"/>
    <property type="match status" value="1"/>
</dbReference>
<dbReference type="PANTHER" id="PTHR10075">
    <property type="entry name" value="BASIGIN RELATED"/>
    <property type="match status" value="1"/>
</dbReference>
<dbReference type="GO" id="GO:0030424">
    <property type="term" value="C:axon"/>
    <property type="evidence" value="ECO:0007669"/>
    <property type="project" value="TreeGrafter"/>
</dbReference>
<sequence>MPVMSGPRTRLLGPVLAIEAVTQSDSGVYQCIASNVGGETSAELRLIVMAPLNVEVLPSLLSVHLGGNAEFTCIVSTHSQAGQHFITWFKDGRQLPGAGRQSETLTLNGINREDRGMYQCVVRRGDDTSQASAELQLGGLGYLSTSKQFTIDLILK</sequence>
<dbReference type="OrthoDB" id="152385at2759"/>